<protein>
    <submittedName>
        <fullName evidence="1">Antitoxin</fullName>
    </submittedName>
</protein>
<organism evidence="1 2">
    <name type="scientific">Thomasclavelia ramosa</name>
    <dbReference type="NCBI Taxonomy" id="1547"/>
    <lineage>
        <taxon>Bacteria</taxon>
        <taxon>Bacillati</taxon>
        <taxon>Bacillota</taxon>
        <taxon>Erysipelotrichia</taxon>
        <taxon>Erysipelotrichales</taxon>
        <taxon>Coprobacillaceae</taxon>
        <taxon>Thomasclavelia</taxon>
    </lineage>
</organism>
<dbReference type="Proteomes" id="UP000261032">
    <property type="component" value="Unassembled WGS sequence"/>
</dbReference>
<dbReference type="EMBL" id="QUSL01000016">
    <property type="protein sequence ID" value="RGD84431.1"/>
    <property type="molecule type" value="Genomic_DNA"/>
</dbReference>
<sequence>MIEKKNCGRPAGRKKTSKIEVTIEPEIKEMFMQMLHQEGKTASVEIGRWIREYIRSKQEKVK</sequence>
<name>A0A3E3EC35_9FIRM</name>
<reference evidence="1 2" key="1">
    <citation type="submission" date="2018-08" db="EMBL/GenBank/DDBJ databases">
        <title>A genome reference for cultivated species of the human gut microbiota.</title>
        <authorList>
            <person name="Zou Y."/>
            <person name="Xue W."/>
            <person name="Luo G."/>
        </authorList>
    </citation>
    <scope>NUCLEOTIDE SEQUENCE [LARGE SCALE GENOMIC DNA]</scope>
    <source>
        <strain evidence="1 2">OM06-4</strain>
    </source>
</reference>
<evidence type="ECO:0000313" key="2">
    <source>
        <dbReference type="Proteomes" id="UP000261032"/>
    </source>
</evidence>
<proteinExistence type="predicted"/>
<dbReference type="RefSeq" id="WP_117581662.1">
    <property type="nucleotide sequence ID" value="NZ_QUSL01000016.1"/>
</dbReference>
<evidence type="ECO:0000313" key="1">
    <source>
        <dbReference type="EMBL" id="RGD84431.1"/>
    </source>
</evidence>
<comment type="caution">
    <text evidence="1">The sequence shown here is derived from an EMBL/GenBank/DDBJ whole genome shotgun (WGS) entry which is preliminary data.</text>
</comment>
<accession>A0A3E3EC35</accession>
<gene>
    <name evidence="1" type="ORF">DXB93_10735</name>
</gene>
<dbReference type="AlphaFoldDB" id="A0A3E3EC35"/>